<evidence type="ECO:0000256" key="4">
    <source>
        <dbReference type="ARBA" id="ARBA00023010"/>
    </source>
</evidence>
<keyword evidence="11" id="KW-0175">Coiled coil</keyword>
<keyword evidence="15" id="KW-1185">Reference proteome</keyword>
<feature type="compositionally biased region" description="Pro residues" evidence="12">
    <location>
        <begin position="114"/>
        <end position="124"/>
    </location>
</feature>
<dbReference type="InterPro" id="IPR006785">
    <property type="entry name" value="Pex14_N"/>
</dbReference>
<comment type="function">
    <text evidence="10">Component of the PEX13-PEX14 docking complex, a translocon channel that specifically mediates the import of peroxisomal cargo proteins bound to PEX5 receptor. The PEX13-PEX14 docking complex forms a large import pore which can be opened to a diameter of about 9 nm. Mechanistically, PEX5 receptor along with cargo proteins associates with the PEX14 subunit of the PEX13-PEX14 docking complex in the cytosol, leading to the insertion of the receptor into the organelle membrane with the concomitant translocation of the cargo into the peroxisome matrix.</text>
</comment>
<comment type="caution">
    <text evidence="14">The sequence shown here is derived from an EMBL/GenBank/DDBJ whole genome shotgun (WGS) entry which is preliminary data.</text>
</comment>
<keyword evidence="5 10" id="KW-0472">Membrane</keyword>
<evidence type="ECO:0000313" key="14">
    <source>
        <dbReference type="EMBL" id="KAJ1952797.1"/>
    </source>
</evidence>
<proteinExistence type="inferred from homology"/>
<dbReference type="GO" id="GO:0005778">
    <property type="term" value="C:peroxisomal membrane"/>
    <property type="evidence" value="ECO:0007669"/>
    <property type="project" value="UniProtKB-SubCell"/>
</dbReference>
<evidence type="ECO:0000313" key="15">
    <source>
        <dbReference type="Proteomes" id="UP001150925"/>
    </source>
</evidence>
<evidence type="ECO:0000256" key="2">
    <source>
        <dbReference type="ARBA" id="ARBA00022448"/>
    </source>
</evidence>
<dbReference type="OrthoDB" id="5549158at2759"/>
<name>A0A9W8AIM8_9FUNG</name>
<keyword evidence="4" id="KW-0811">Translocation</keyword>
<feature type="coiled-coil region" evidence="11">
    <location>
        <begin position="174"/>
        <end position="226"/>
    </location>
</feature>
<evidence type="ECO:0000256" key="5">
    <source>
        <dbReference type="ARBA" id="ARBA00023136"/>
    </source>
</evidence>
<dbReference type="AlphaFoldDB" id="A0A9W8AIM8"/>
<reference evidence="14" key="1">
    <citation type="submission" date="2022-07" db="EMBL/GenBank/DDBJ databases">
        <title>Phylogenomic reconstructions and comparative analyses of Kickxellomycotina fungi.</title>
        <authorList>
            <person name="Reynolds N.K."/>
            <person name="Stajich J.E."/>
            <person name="Barry K."/>
            <person name="Grigoriev I.V."/>
            <person name="Crous P."/>
            <person name="Smith M.E."/>
        </authorList>
    </citation>
    <scope>NUCLEOTIDE SEQUENCE</scope>
    <source>
        <strain evidence="14">RSA 1196</strain>
    </source>
</reference>
<protein>
    <recommendedName>
        <fullName evidence="7 10">Peroxisomal membrane protein PEX14</fullName>
    </recommendedName>
    <alternativeName>
        <fullName evidence="8 10">Peroxin-14</fullName>
    </alternativeName>
</protein>
<evidence type="ECO:0000256" key="1">
    <source>
        <dbReference type="ARBA" id="ARBA00005443"/>
    </source>
</evidence>
<evidence type="ECO:0000256" key="9">
    <source>
        <dbReference type="ARBA" id="ARBA00046271"/>
    </source>
</evidence>
<dbReference type="Gene3D" id="1.10.10.10">
    <property type="entry name" value="Winged helix-like DNA-binding domain superfamily/Winged helix DNA-binding domain"/>
    <property type="match status" value="1"/>
</dbReference>
<dbReference type="GO" id="GO:1990429">
    <property type="term" value="C:peroxisomal importomer complex"/>
    <property type="evidence" value="ECO:0007669"/>
    <property type="project" value="TreeGrafter"/>
</dbReference>
<dbReference type="GO" id="GO:0005102">
    <property type="term" value="F:signaling receptor binding"/>
    <property type="evidence" value="ECO:0007669"/>
    <property type="project" value="TreeGrafter"/>
</dbReference>
<evidence type="ECO:0000259" key="13">
    <source>
        <dbReference type="Pfam" id="PF04695"/>
    </source>
</evidence>
<comment type="similarity">
    <text evidence="1 10">Belongs to the peroxin-14 family.</text>
</comment>
<evidence type="ECO:0000256" key="11">
    <source>
        <dbReference type="SAM" id="Coils"/>
    </source>
</evidence>
<gene>
    <name evidence="14" type="primary">PEX14</name>
    <name evidence="14" type="ORF">IWQ62_006142</name>
</gene>
<feature type="domain" description="Peroxisome membrane anchor protein Pex14p N-terminal" evidence="13">
    <location>
        <begin position="27"/>
        <end position="68"/>
    </location>
</feature>
<evidence type="ECO:0000256" key="8">
    <source>
        <dbReference type="ARBA" id="ARBA00029691"/>
    </source>
</evidence>
<dbReference type="GO" id="GO:0016560">
    <property type="term" value="P:protein import into peroxisome matrix, docking"/>
    <property type="evidence" value="ECO:0007669"/>
    <property type="project" value="UniProtKB-UniRule"/>
</dbReference>
<sequence>MATSAADPAGSVGNAADLTLSPTTAPRNDLIQSAVRFLTDPKVQTSSLEKRRAFLESKGLSKAEIDTAVEQAGLGSSSAGSGQATVTTSGQPPSQGMQATPYHQPGPVTYAHGNPPPPHYPPPPPPTPWKDYFVGTVVASGVGYGLYSITTRYIIPYVQKTIFTDFQHQLDQERERIDQQLETTQKGLMDLQEKASQTFQTMQEQNDKLQKAIENMTTMLDQWHQREQQRDQDIDTIRTNFEGINKLIPETIEKNKDTQSAAYQNIQSEIRSLKTMLLSRRSTAASASSGGSPA</sequence>
<organism evidence="14 15">
    <name type="scientific">Dispira parvispora</name>
    <dbReference type="NCBI Taxonomy" id="1520584"/>
    <lineage>
        <taxon>Eukaryota</taxon>
        <taxon>Fungi</taxon>
        <taxon>Fungi incertae sedis</taxon>
        <taxon>Zoopagomycota</taxon>
        <taxon>Kickxellomycotina</taxon>
        <taxon>Dimargaritomycetes</taxon>
        <taxon>Dimargaritales</taxon>
        <taxon>Dimargaritaceae</taxon>
        <taxon>Dispira</taxon>
    </lineage>
</organism>
<dbReference type="InterPro" id="IPR036388">
    <property type="entry name" value="WH-like_DNA-bd_sf"/>
</dbReference>
<feature type="compositionally biased region" description="Low complexity" evidence="12">
    <location>
        <begin position="73"/>
        <end position="91"/>
    </location>
</feature>
<dbReference type="Pfam" id="PF04695">
    <property type="entry name" value="Pex14_N"/>
    <property type="match status" value="1"/>
</dbReference>
<evidence type="ECO:0000256" key="3">
    <source>
        <dbReference type="ARBA" id="ARBA00022927"/>
    </source>
</evidence>
<evidence type="ECO:0000256" key="12">
    <source>
        <dbReference type="SAM" id="MobiDB-lite"/>
    </source>
</evidence>
<evidence type="ECO:0000256" key="10">
    <source>
        <dbReference type="RuleBase" id="RU367032"/>
    </source>
</evidence>
<accession>A0A9W8AIM8</accession>
<dbReference type="Proteomes" id="UP001150925">
    <property type="component" value="Unassembled WGS sequence"/>
</dbReference>
<keyword evidence="6 10" id="KW-0576">Peroxisome</keyword>
<feature type="region of interest" description="Disordered" evidence="12">
    <location>
        <begin position="73"/>
        <end position="124"/>
    </location>
</feature>
<dbReference type="PANTHER" id="PTHR23058:SF0">
    <property type="entry name" value="PEROXISOMAL MEMBRANE PROTEIN PEX14"/>
    <property type="match status" value="1"/>
</dbReference>
<evidence type="ECO:0000256" key="6">
    <source>
        <dbReference type="ARBA" id="ARBA00023140"/>
    </source>
</evidence>
<comment type="subcellular location">
    <subcellularLocation>
        <location evidence="9 10">Peroxisome membrane</location>
    </subcellularLocation>
</comment>
<evidence type="ECO:0000256" key="7">
    <source>
        <dbReference type="ARBA" id="ARBA00029502"/>
    </source>
</evidence>
<keyword evidence="2 10" id="KW-0813">Transport</keyword>
<dbReference type="InterPro" id="IPR025655">
    <property type="entry name" value="PEX14"/>
</dbReference>
<dbReference type="PANTHER" id="PTHR23058">
    <property type="entry name" value="PEROXISOMAL MEMBRANE PROTEIN PEX14"/>
    <property type="match status" value="1"/>
</dbReference>
<feature type="non-terminal residue" evidence="14">
    <location>
        <position position="294"/>
    </location>
</feature>
<feature type="region of interest" description="Disordered" evidence="12">
    <location>
        <begin position="1"/>
        <end position="25"/>
    </location>
</feature>
<keyword evidence="3 10" id="KW-0653">Protein transport</keyword>
<dbReference type="EMBL" id="JANBPY010003079">
    <property type="protein sequence ID" value="KAJ1952797.1"/>
    <property type="molecule type" value="Genomic_DNA"/>
</dbReference>